<dbReference type="InterPro" id="IPR015946">
    <property type="entry name" value="KH_dom-like_a/b"/>
</dbReference>
<proteinExistence type="predicted"/>
<dbReference type="Gene3D" id="3.30.1370.50">
    <property type="entry name" value="R3H-like domain"/>
    <property type="match status" value="1"/>
</dbReference>
<evidence type="ECO:0000313" key="2">
    <source>
        <dbReference type="EMBL" id="HGL18440.1"/>
    </source>
</evidence>
<dbReference type="AlphaFoldDB" id="A0A7V3ZZR5"/>
<dbReference type="CDD" id="cd02414">
    <property type="entry name" value="KH-II_Jag"/>
    <property type="match status" value="1"/>
</dbReference>
<reference evidence="2" key="1">
    <citation type="journal article" date="2020" name="mSystems">
        <title>Genome- and Community-Level Interaction Insights into Carbon Utilization and Element Cycling Functions of Hydrothermarchaeota in Hydrothermal Sediment.</title>
        <authorList>
            <person name="Zhou Z."/>
            <person name="Liu Y."/>
            <person name="Xu W."/>
            <person name="Pan J."/>
            <person name="Luo Z.H."/>
            <person name="Li M."/>
        </authorList>
    </citation>
    <scope>NUCLEOTIDE SEQUENCE [LARGE SCALE GENOMIC DNA]</scope>
    <source>
        <strain evidence="2">SpSt-69</strain>
    </source>
</reference>
<dbReference type="EMBL" id="DTDJ01000053">
    <property type="protein sequence ID" value="HGL18440.1"/>
    <property type="molecule type" value="Genomic_DNA"/>
</dbReference>
<dbReference type="InterPro" id="IPR032782">
    <property type="entry name" value="KhpB_N"/>
</dbReference>
<feature type="domain" description="RNA-binding protein KhpB N-terminal" evidence="1">
    <location>
        <begin position="8"/>
        <end position="53"/>
    </location>
</feature>
<accession>A0A7V3ZZR5</accession>
<dbReference type="Gene3D" id="3.30.300.20">
    <property type="match status" value="1"/>
</dbReference>
<dbReference type="PANTHER" id="PTHR35800:SF1">
    <property type="entry name" value="RNA-BINDING PROTEIN KHPB"/>
    <property type="match status" value="1"/>
</dbReference>
<dbReference type="InterPro" id="IPR038008">
    <property type="entry name" value="Jag_KH"/>
</dbReference>
<organism evidence="2">
    <name type="scientific">candidate division WOR-3 bacterium</name>
    <dbReference type="NCBI Taxonomy" id="2052148"/>
    <lineage>
        <taxon>Bacteria</taxon>
        <taxon>Bacteria division WOR-3</taxon>
    </lineage>
</organism>
<sequence length="201" mass="23576">MAHERFTDIVGNTVEECIEKAVKELNLEKNTIKFVVLNDGIQTKPAKIRVCLKPEEVDLIQSVLKKFFSLLGVKVELEIIPRDKRYSVNVNAKNPYWLIGKDGQIIDQLEYLLNLILRKKAPNLSIRLDIANFRKQKEETLKNKALAIVARVRELQREMRFDPVTEEEYRILRDFLKDIKDIKFYPVKEEEKTILVIAPRK</sequence>
<gene>
    <name evidence="2" type="ORF">ENU66_08955</name>
</gene>
<dbReference type="InterPro" id="IPR036867">
    <property type="entry name" value="R3H_dom_sf"/>
</dbReference>
<dbReference type="SMART" id="SM01245">
    <property type="entry name" value="Jag_N"/>
    <property type="match status" value="1"/>
</dbReference>
<dbReference type="InterPro" id="IPR038247">
    <property type="entry name" value="Jag_N_dom_sf"/>
</dbReference>
<protein>
    <submittedName>
        <fullName evidence="2">KH domain-containing protein</fullName>
    </submittedName>
</protein>
<dbReference type="Pfam" id="PF14804">
    <property type="entry name" value="Jag_N"/>
    <property type="match status" value="1"/>
</dbReference>
<dbReference type="PANTHER" id="PTHR35800">
    <property type="entry name" value="PROTEIN JAG"/>
    <property type="match status" value="1"/>
</dbReference>
<name>A0A7V3ZZR5_UNCW3</name>
<dbReference type="GO" id="GO:0003723">
    <property type="term" value="F:RNA binding"/>
    <property type="evidence" value="ECO:0007669"/>
    <property type="project" value="InterPro"/>
</dbReference>
<dbReference type="InterPro" id="IPR039247">
    <property type="entry name" value="KhpB"/>
</dbReference>
<dbReference type="Gene3D" id="3.30.30.80">
    <property type="entry name" value="probable RNA-binding protein from clostridium symbiosum atcc 14940"/>
    <property type="match status" value="1"/>
</dbReference>
<comment type="caution">
    <text evidence="2">The sequence shown here is derived from an EMBL/GenBank/DDBJ whole genome shotgun (WGS) entry which is preliminary data.</text>
</comment>
<evidence type="ECO:0000259" key="1">
    <source>
        <dbReference type="SMART" id="SM01245"/>
    </source>
</evidence>